<feature type="binding site" evidence="3">
    <location>
        <begin position="118"/>
        <end position="119"/>
    </location>
    <ligand>
        <name>substrate</name>
    </ligand>
</feature>
<reference evidence="4" key="1">
    <citation type="submission" date="2021-01" db="EMBL/GenBank/DDBJ databases">
        <authorList>
            <person name="Corre E."/>
            <person name="Pelletier E."/>
            <person name="Niang G."/>
            <person name="Scheremetjew M."/>
            <person name="Finn R."/>
            <person name="Kale V."/>
            <person name="Holt S."/>
            <person name="Cochrane G."/>
            <person name="Meng A."/>
            <person name="Brown T."/>
            <person name="Cohen L."/>
        </authorList>
    </citation>
    <scope>NUCLEOTIDE SEQUENCE</scope>
    <source>
        <strain evidence="4">CCMP127</strain>
    </source>
</reference>
<dbReference type="SUPFAM" id="SSF53254">
    <property type="entry name" value="Phosphoglycerate mutase-like"/>
    <property type="match status" value="1"/>
</dbReference>
<dbReference type="GO" id="GO:0004331">
    <property type="term" value="F:fructose-2,6-bisphosphate 2-phosphatase activity"/>
    <property type="evidence" value="ECO:0007669"/>
    <property type="project" value="TreeGrafter"/>
</dbReference>
<feature type="active site" description="Proton donor/acceptor" evidence="2">
    <location>
        <position position="96"/>
    </location>
</feature>
<evidence type="ECO:0000256" key="3">
    <source>
        <dbReference type="PIRSR" id="PIRSR613078-2"/>
    </source>
</evidence>
<dbReference type="InterPro" id="IPR029033">
    <property type="entry name" value="His_PPase_superfam"/>
</dbReference>
<dbReference type="Pfam" id="PF00300">
    <property type="entry name" value="His_Phos_1"/>
    <property type="match status" value="1"/>
</dbReference>
<dbReference type="PANTHER" id="PTHR46517">
    <property type="entry name" value="FRUCTOSE-2,6-BISPHOSPHATASE TIGAR"/>
    <property type="match status" value="1"/>
</dbReference>
<dbReference type="Gene3D" id="3.40.50.1240">
    <property type="entry name" value="Phosphoglycerate mutase-like"/>
    <property type="match status" value="1"/>
</dbReference>
<gene>
    <name evidence="4" type="ORF">ACOF00016_LOCUS7290</name>
</gene>
<organism evidence="4">
    <name type="scientific">Amphora coffeiformis</name>
    <dbReference type="NCBI Taxonomy" id="265554"/>
    <lineage>
        <taxon>Eukaryota</taxon>
        <taxon>Sar</taxon>
        <taxon>Stramenopiles</taxon>
        <taxon>Ochrophyta</taxon>
        <taxon>Bacillariophyta</taxon>
        <taxon>Bacillariophyceae</taxon>
        <taxon>Bacillariophycidae</taxon>
        <taxon>Thalassiophysales</taxon>
        <taxon>Catenulaceae</taxon>
        <taxon>Amphora</taxon>
    </lineage>
</organism>
<feature type="binding site" evidence="3">
    <location>
        <begin position="17"/>
        <end position="24"/>
    </location>
    <ligand>
        <name>substrate</name>
    </ligand>
</feature>
<evidence type="ECO:0000313" key="4">
    <source>
        <dbReference type="EMBL" id="CAE0409667.1"/>
    </source>
</evidence>
<feature type="binding site" evidence="3">
    <location>
        <position position="69"/>
    </location>
    <ligand>
        <name>substrate</name>
    </ligand>
</feature>
<dbReference type="PANTHER" id="PTHR46517:SF1">
    <property type="entry name" value="FRUCTOSE-2,6-BISPHOSPHATASE TIGAR"/>
    <property type="match status" value="1"/>
</dbReference>
<dbReference type="EMBL" id="HBIM01008586">
    <property type="protein sequence ID" value="CAE0409667.1"/>
    <property type="molecule type" value="Transcribed_RNA"/>
</dbReference>
<protein>
    <recommendedName>
        <fullName evidence="5">Phosphoglycerate mutase (2,3-diphosphoglycerate-dependent)</fullName>
    </recommendedName>
</protein>
<keyword evidence="1" id="KW-0378">Hydrolase</keyword>
<dbReference type="AlphaFoldDB" id="A0A7S3L2T4"/>
<feature type="binding site" evidence="3">
    <location>
        <position position="107"/>
    </location>
    <ligand>
        <name>substrate</name>
    </ligand>
</feature>
<dbReference type="SMART" id="SM00855">
    <property type="entry name" value="PGAM"/>
    <property type="match status" value="1"/>
</dbReference>
<dbReference type="GO" id="GO:0005829">
    <property type="term" value="C:cytosol"/>
    <property type="evidence" value="ECO:0007669"/>
    <property type="project" value="TreeGrafter"/>
</dbReference>
<dbReference type="InterPro" id="IPR013078">
    <property type="entry name" value="His_Pase_superF_clade-1"/>
</dbReference>
<evidence type="ECO:0000256" key="1">
    <source>
        <dbReference type="ARBA" id="ARBA00022801"/>
    </source>
</evidence>
<proteinExistence type="predicted"/>
<dbReference type="GO" id="GO:0045820">
    <property type="term" value="P:negative regulation of glycolytic process"/>
    <property type="evidence" value="ECO:0007669"/>
    <property type="project" value="TreeGrafter"/>
</dbReference>
<name>A0A7S3L2T4_9STRA</name>
<accession>A0A7S3L2T4</accession>
<dbReference type="InterPro" id="IPR051695">
    <property type="entry name" value="Phosphoglycerate_Mutase"/>
</dbReference>
<evidence type="ECO:0000256" key="2">
    <source>
        <dbReference type="PIRSR" id="PIRSR613078-1"/>
    </source>
</evidence>
<dbReference type="CDD" id="cd07067">
    <property type="entry name" value="HP_PGM_like"/>
    <property type="match status" value="1"/>
</dbReference>
<feature type="active site" description="Tele-phosphohistidine intermediate" evidence="2">
    <location>
        <position position="18"/>
    </location>
</feature>
<sequence length="266" mass="30105">MGRTPSSNTVLRLYLIRHSETEANLAGVVLGQSDSPVTERGMEQARALGRTNFIRETRFQRYYTSDIHRAVQTTHLVLEAASRGDPMIRLEPRLREMAKGAREGQPKSVSDEEALLWRRRQNKDVELPLRETEDEAWNRIHAFLQDLLEDYASQSTTSGEPSDGRSSQSTDPCCIFVMSHSAILRIFLRRLIGDEHLYQHPSARFDATGHLYIPNTSVTILDVRGRDEQEPPHNSASTPHTFHVDIIQLTCADHLGETNSQAAYAE</sequence>
<dbReference type="GO" id="GO:0043456">
    <property type="term" value="P:regulation of pentose-phosphate shunt"/>
    <property type="evidence" value="ECO:0007669"/>
    <property type="project" value="TreeGrafter"/>
</dbReference>
<evidence type="ECO:0008006" key="5">
    <source>
        <dbReference type="Google" id="ProtNLM"/>
    </source>
</evidence>